<evidence type="ECO:0000313" key="3">
    <source>
        <dbReference type="Proteomes" id="UP001152320"/>
    </source>
</evidence>
<gene>
    <name evidence="2" type="ORF">HOLleu_06195</name>
</gene>
<feature type="transmembrane region" description="Helical" evidence="1">
    <location>
        <begin position="7"/>
        <end position="27"/>
    </location>
</feature>
<keyword evidence="1" id="KW-1133">Transmembrane helix</keyword>
<protein>
    <submittedName>
        <fullName evidence="2">Solute carrier family 23 member 1</fullName>
    </submittedName>
</protein>
<dbReference type="EMBL" id="JAIZAY010000002">
    <property type="protein sequence ID" value="KAJ8047241.1"/>
    <property type="molecule type" value="Genomic_DNA"/>
</dbReference>
<keyword evidence="1" id="KW-0812">Transmembrane</keyword>
<sequence>MISGRRISFVFVFTAQVLLTVIMMWVICAILTTCGVFPEDGNTYGYEARTDLKAKNLRDSAWISFPYPGNTEILVASRVVLLGSGVIFDLLDSSPHSVPFSMVFRNQLWGHVASPLVSQQLLTHIKISKYYSSLDIFNISLIKTLKIVR</sequence>
<dbReference type="OrthoDB" id="1641903at2759"/>
<evidence type="ECO:0000313" key="2">
    <source>
        <dbReference type="EMBL" id="KAJ8047241.1"/>
    </source>
</evidence>
<dbReference type="AlphaFoldDB" id="A0A9Q1CLR4"/>
<dbReference type="Proteomes" id="UP001152320">
    <property type="component" value="Chromosome 2"/>
</dbReference>
<comment type="caution">
    <text evidence="2">The sequence shown here is derived from an EMBL/GenBank/DDBJ whole genome shotgun (WGS) entry which is preliminary data.</text>
</comment>
<proteinExistence type="predicted"/>
<keyword evidence="1" id="KW-0472">Membrane</keyword>
<organism evidence="2 3">
    <name type="scientific">Holothuria leucospilota</name>
    <name type="common">Black long sea cucumber</name>
    <name type="synonym">Mertensiothuria leucospilota</name>
    <dbReference type="NCBI Taxonomy" id="206669"/>
    <lineage>
        <taxon>Eukaryota</taxon>
        <taxon>Metazoa</taxon>
        <taxon>Echinodermata</taxon>
        <taxon>Eleutherozoa</taxon>
        <taxon>Echinozoa</taxon>
        <taxon>Holothuroidea</taxon>
        <taxon>Aspidochirotacea</taxon>
        <taxon>Aspidochirotida</taxon>
        <taxon>Holothuriidae</taxon>
        <taxon>Holothuria</taxon>
    </lineage>
</organism>
<accession>A0A9Q1CLR4</accession>
<evidence type="ECO:0000256" key="1">
    <source>
        <dbReference type="SAM" id="Phobius"/>
    </source>
</evidence>
<reference evidence="2" key="1">
    <citation type="submission" date="2021-10" db="EMBL/GenBank/DDBJ databases">
        <title>Tropical sea cucumber genome reveals ecological adaptation and Cuvierian tubules defense mechanism.</title>
        <authorList>
            <person name="Chen T."/>
        </authorList>
    </citation>
    <scope>NUCLEOTIDE SEQUENCE</scope>
    <source>
        <strain evidence="2">Nanhai2018</strain>
        <tissue evidence="2">Muscle</tissue>
    </source>
</reference>
<name>A0A9Q1CLR4_HOLLE</name>
<keyword evidence="3" id="KW-1185">Reference proteome</keyword>